<keyword evidence="1" id="KW-0732">Signal</keyword>
<keyword evidence="3" id="KW-1185">Reference proteome</keyword>
<name>A0A4R5CQB6_9FLAO</name>
<dbReference type="Gene3D" id="2.160.20.10">
    <property type="entry name" value="Single-stranded right-handed beta-helix, Pectin lyase-like"/>
    <property type="match status" value="1"/>
</dbReference>
<dbReference type="Proteomes" id="UP000294597">
    <property type="component" value="Unassembled WGS sequence"/>
</dbReference>
<dbReference type="SUPFAM" id="SSF51126">
    <property type="entry name" value="Pectin lyase-like"/>
    <property type="match status" value="1"/>
</dbReference>
<dbReference type="AlphaFoldDB" id="A0A4R5CQB6"/>
<evidence type="ECO:0000313" key="3">
    <source>
        <dbReference type="Proteomes" id="UP000294597"/>
    </source>
</evidence>
<feature type="chain" id="PRO_5020692498" description="Glycoside hydrolase" evidence="1">
    <location>
        <begin position="18"/>
        <end position="122"/>
    </location>
</feature>
<comment type="caution">
    <text evidence="2">The sequence shown here is derived from an EMBL/GenBank/DDBJ whole genome shotgun (WGS) entry which is preliminary data.</text>
</comment>
<reference evidence="2 3" key="1">
    <citation type="submission" date="2019-03" db="EMBL/GenBank/DDBJ databases">
        <title>Flavobacterium TSA-D2 sp. nov., isolated from arctic soil.</title>
        <authorList>
            <person name="Chaudhary D.K."/>
        </authorList>
    </citation>
    <scope>NUCLEOTIDE SEQUENCE [LARGE SCALE GENOMIC DNA]</scope>
    <source>
        <strain evidence="2 3">TSA-D2</strain>
    </source>
</reference>
<dbReference type="InterPro" id="IPR012334">
    <property type="entry name" value="Pectin_lyas_fold"/>
</dbReference>
<organism evidence="2 3">
    <name type="scientific">Flavobacterium hiemivividum</name>
    <dbReference type="NCBI Taxonomy" id="2541734"/>
    <lineage>
        <taxon>Bacteria</taxon>
        <taxon>Pseudomonadati</taxon>
        <taxon>Bacteroidota</taxon>
        <taxon>Flavobacteriia</taxon>
        <taxon>Flavobacteriales</taxon>
        <taxon>Flavobacteriaceae</taxon>
        <taxon>Flavobacterium</taxon>
    </lineage>
</organism>
<evidence type="ECO:0000313" key="2">
    <source>
        <dbReference type="EMBL" id="TDE02692.1"/>
    </source>
</evidence>
<accession>A0A4R5CQB6</accession>
<evidence type="ECO:0000256" key="1">
    <source>
        <dbReference type="SAM" id="SignalP"/>
    </source>
</evidence>
<dbReference type="InterPro" id="IPR011050">
    <property type="entry name" value="Pectin_lyase_fold/virulence"/>
</dbReference>
<protein>
    <recommendedName>
        <fullName evidence="4">Glycoside hydrolase</fullName>
    </recommendedName>
</protein>
<gene>
    <name evidence="2" type="ORF">E0F98_12875</name>
</gene>
<sequence length="122" mass="13507">MNYRLLLLFFFTVNCFAQNYFNNIDFGKVEDCTYITANYHGEGGGLHPSNISDISFSNISCQEATNTGIVIEGFPDKKVSNIKLYNINIKTAKNGITVTKSEKIEINEVTIGQKVTTPSAAK</sequence>
<proteinExistence type="predicted"/>
<dbReference type="RefSeq" id="WP_132112108.1">
    <property type="nucleotide sequence ID" value="NZ_SMFO01000010.1"/>
</dbReference>
<feature type="signal peptide" evidence="1">
    <location>
        <begin position="1"/>
        <end position="17"/>
    </location>
</feature>
<dbReference type="EMBL" id="SMFO01000010">
    <property type="protein sequence ID" value="TDE02692.1"/>
    <property type="molecule type" value="Genomic_DNA"/>
</dbReference>
<evidence type="ECO:0008006" key="4">
    <source>
        <dbReference type="Google" id="ProtNLM"/>
    </source>
</evidence>